<evidence type="ECO:0000313" key="1">
    <source>
        <dbReference type="EMBL" id="TDH06792.1"/>
    </source>
</evidence>
<organism evidence="1 2">
    <name type="scientific">Perca flavescens</name>
    <name type="common">American yellow perch</name>
    <name type="synonym">Morone flavescens</name>
    <dbReference type="NCBI Taxonomy" id="8167"/>
    <lineage>
        <taxon>Eukaryota</taxon>
        <taxon>Metazoa</taxon>
        <taxon>Chordata</taxon>
        <taxon>Craniata</taxon>
        <taxon>Vertebrata</taxon>
        <taxon>Euteleostomi</taxon>
        <taxon>Actinopterygii</taxon>
        <taxon>Neopterygii</taxon>
        <taxon>Teleostei</taxon>
        <taxon>Neoteleostei</taxon>
        <taxon>Acanthomorphata</taxon>
        <taxon>Eupercaria</taxon>
        <taxon>Perciformes</taxon>
        <taxon>Percoidei</taxon>
        <taxon>Percidae</taxon>
        <taxon>Percinae</taxon>
        <taxon>Perca</taxon>
    </lineage>
</organism>
<name>A0A484CT52_PERFV</name>
<dbReference type="AlphaFoldDB" id="A0A484CT52"/>
<evidence type="ECO:0000313" key="2">
    <source>
        <dbReference type="Proteomes" id="UP000295070"/>
    </source>
</evidence>
<proteinExistence type="predicted"/>
<gene>
    <name evidence="1" type="ORF">EPR50_G00117300</name>
</gene>
<comment type="caution">
    <text evidence="1">The sequence shown here is derived from an EMBL/GenBank/DDBJ whole genome shotgun (WGS) entry which is preliminary data.</text>
</comment>
<keyword evidence="2" id="KW-1185">Reference proteome</keyword>
<dbReference type="Proteomes" id="UP000295070">
    <property type="component" value="Chromosome 11"/>
</dbReference>
<accession>A0A484CT52</accession>
<reference evidence="1 2" key="1">
    <citation type="submission" date="2019-01" db="EMBL/GenBank/DDBJ databases">
        <title>A chromosome-scale genome assembly of the yellow perch, Perca flavescens.</title>
        <authorList>
            <person name="Feron R."/>
            <person name="Morvezen R."/>
            <person name="Bestin A."/>
            <person name="Haffray P."/>
            <person name="Klopp C."/>
            <person name="Zahm M."/>
            <person name="Cabau C."/>
            <person name="Roques C."/>
            <person name="Donnadieu C."/>
            <person name="Bouchez O."/>
            <person name="Christie M."/>
            <person name="Larson W."/>
            <person name="Guiguen Y."/>
        </authorList>
    </citation>
    <scope>NUCLEOTIDE SEQUENCE [LARGE SCALE GENOMIC DNA]</scope>
    <source>
        <strain evidence="1">YP-PL-M2</strain>
        <tissue evidence="1">Blood</tissue>
    </source>
</reference>
<dbReference type="EMBL" id="SCKG01000011">
    <property type="protein sequence ID" value="TDH06792.1"/>
    <property type="molecule type" value="Genomic_DNA"/>
</dbReference>
<sequence length="70" mass="8092">MQNKEQTQIHLRTQVYLSGVEVTLHPQKRKQISSFKEETSAREQESKTSYIPVRSGVCVTSQWSVVLSQR</sequence>
<protein>
    <submittedName>
        <fullName evidence="1">Uncharacterized protein</fullName>
    </submittedName>
</protein>